<evidence type="ECO:0000313" key="4">
    <source>
        <dbReference type="Proteomes" id="UP001597497"/>
    </source>
</evidence>
<feature type="repeat" description="TPR" evidence="1">
    <location>
        <begin position="325"/>
        <end position="358"/>
    </location>
</feature>
<dbReference type="SMART" id="SM00028">
    <property type="entry name" value="TPR"/>
    <property type="match status" value="3"/>
</dbReference>
<evidence type="ECO:0000313" key="3">
    <source>
        <dbReference type="EMBL" id="MFD2672680.1"/>
    </source>
</evidence>
<dbReference type="InterPro" id="IPR019734">
    <property type="entry name" value="TPR_rpt"/>
</dbReference>
<dbReference type="SUPFAM" id="SSF48452">
    <property type="entry name" value="TPR-like"/>
    <property type="match status" value="1"/>
</dbReference>
<dbReference type="PANTHER" id="PTHR43630:SF2">
    <property type="entry name" value="GLYCOSYLTRANSFERASE"/>
    <property type="match status" value="1"/>
</dbReference>
<dbReference type="PANTHER" id="PTHR43630">
    <property type="entry name" value="POLY-BETA-1,6-N-ACETYL-D-GLUCOSAMINE SYNTHASE"/>
    <property type="match status" value="1"/>
</dbReference>
<comment type="caution">
    <text evidence="3">The sequence shown here is derived from an EMBL/GenBank/DDBJ whole genome shotgun (WGS) entry which is preliminary data.</text>
</comment>
<dbReference type="Gene3D" id="1.25.40.10">
    <property type="entry name" value="Tetratricopeptide repeat domain"/>
    <property type="match status" value="1"/>
</dbReference>
<sequence>MTQPSLSLCMIVKNEERMLEQCLQSAAEVVDEMIIVDTGSTDRTVDIASSFNARVIDFPWTHHFAEARNAGIREASSDWILWMDADEELDTETTPLIKPMLGSSQKDVLSVELINYFGKERNPYKTFRMAHPRIFRNHMNLSFTGAIHEMLDLSSRYKPDEVKDVVGTLPVKLYHYGYLDQIVASKQKHERNVKLLEEQLQQRPDDGWLYYHLASEYYRVKDFAASFTHINQSILRFIMQGQTPPSLVYKLKYSILVSTASFDGASSGIEKAVQLYPDYVDLQFYRAVIYLYTDQVKKAIEVFDLCLELGDDHLQYLCQHGLGSFQAYYYRGLAYEKLGQQKEALESYEAALQLYPTFEEAIIALNDLEKQIKKSQIQE</sequence>
<dbReference type="Gene3D" id="3.90.550.10">
    <property type="entry name" value="Spore Coat Polysaccharide Biosynthesis Protein SpsA, Chain A"/>
    <property type="match status" value="1"/>
</dbReference>
<reference evidence="4" key="1">
    <citation type="journal article" date="2019" name="Int. J. Syst. Evol. Microbiol.">
        <title>The Global Catalogue of Microorganisms (GCM) 10K type strain sequencing project: providing services to taxonomists for standard genome sequencing and annotation.</title>
        <authorList>
            <consortium name="The Broad Institute Genomics Platform"/>
            <consortium name="The Broad Institute Genome Sequencing Center for Infectious Disease"/>
            <person name="Wu L."/>
            <person name="Ma J."/>
        </authorList>
    </citation>
    <scope>NUCLEOTIDE SEQUENCE [LARGE SCALE GENOMIC DNA]</scope>
    <source>
        <strain evidence="4">KCTC 33676</strain>
    </source>
</reference>
<dbReference type="CDD" id="cd02511">
    <property type="entry name" value="Beta4Glucosyltransferase"/>
    <property type="match status" value="1"/>
</dbReference>
<dbReference type="Pfam" id="PF00535">
    <property type="entry name" value="Glycos_transf_2"/>
    <property type="match status" value="1"/>
</dbReference>
<dbReference type="PROSITE" id="PS50005">
    <property type="entry name" value="TPR"/>
    <property type="match status" value="1"/>
</dbReference>
<name>A0ABW5RD91_9BACL</name>
<organism evidence="3 4">
    <name type="scientific">Marinicrinis sediminis</name>
    <dbReference type="NCBI Taxonomy" id="1652465"/>
    <lineage>
        <taxon>Bacteria</taxon>
        <taxon>Bacillati</taxon>
        <taxon>Bacillota</taxon>
        <taxon>Bacilli</taxon>
        <taxon>Bacillales</taxon>
        <taxon>Paenibacillaceae</taxon>
    </lineage>
</organism>
<dbReference type="EC" id="2.4.-.-" evidence="3"/>
<dbReference type="InterPro" id="IPR001173">
    <property type="entry name" value="Glyco_trans_2-like"/>
</dbReference>
<feature type="domain" description="Glycosyltransferase 2-like" evidence="2">
    <location>
        <begin position="7"/>
        <end position="133"/>
    </location>
</feature>
<dbReference type="SUPFAM" id="SSF53448">
    <property type="entry name" value="Nucleotide-diphospho-sugar transferases"/>
    <property type="match status" value="1"/>
</dbReference>
<keyword evidence="3" id="KW-0328">Glycosyltransferase</keyword>
<accession>A0ABW5RD91</accession>
<dbReference type="GO" id="GO:0016757">
    <property type="term" value="F:glycosyltransferase activity"/>
    <property type="evidence" value="ECO:0007669"/>
    <property type="project" value="UniProtKB-KW"/>
</dbReference>
<dbReference type="Pfam" id="PF00515">
    <property type="entry name" value="TPR_1"/>
    <property type="match status" value="1"/>
</dbReference>
<dbReference type="InterPro" id="IPR011990">
    <property type="entry name" value="TPR-like_helical_dom_sf"/>
</dbReference>
<evidence type="ECO:0000259" key="2">
    <source>
        <dbReference type="Pfam" id="PF00535"/>
    </source>
</evidence>
<dbReference type="EMBL" id="JBHUMM010000043">
    <property type="protein sequence ID" value="MFD2672680.1"/>
    <property type="molecule type" value="Genomic_DNA"/>
</dbReference>
<evidence type="ECO:0000256" key="1">
    <source>
        <dbReference type="PROSITE-ProRule" id="PRU00339"/>
    </source>
</evidence>
<keyword evidence="3" id="KW-0808">Transferase</keyword>
<protein>
    <submittedName>
        <fullName evidence="3">Glycosyltransferase</fullName>
        <ecNumber evidence="3">2.4.-.-</ecNumber>
    </submittedName>
</protein>
<dbReference type="InterPro" id="IPR029044">
    <property type="entry name" value="Nucleotide-diphossugar_trans"/>
</dbReference>
<dbReference type="Proteomes" id="UP001597497">
    <property type="component" value="Unassembled WGS sequence"/>
</dbReference>
<keyword evidence="1" id="KW-0802">TPR repeat</keyword>
<dbReference type="PROSITE" id="PS50293">
    <property type="entry name" value="TPR_REGION"/>
    <property type="match status" value="1"/>
</dbReference>
<keyword evidence="4" id="KW-1185">Reference proteome</keyword>
<gene>
    <name evidence="3" type="ORF">ACFSUC_14025</name>
</gene>
<dbReference type="RefSeq" id="WP_379930246.1">
    <property type="nucleotide sequence ID" value="NZ_JBHUMM010000043.1"/>
</dbReference>
<proteinExistence type="predicted"/>